<dbReference type="GO" id="GO:0009003">
    <property type="term" value="F:signal peptidase activity"/>
    <property type="evidence" value="ECO:0007669"/>
    <property type="project" value="UniProtKB-EC"/>
</dbReference>
<dbReference type="EC" id="3.4.21.89" evidence="6"/>
<dbReference type="PRINTS" id="PR00727">
    <property type="entry name" value="LEADERPTASE"/>
</dbReference>
<evidence type="ECO:0000259" key="7">
    <source>
        <dbReference type="Pfam" id="PF10502"/>
    </source>
</evidence>
<dbReference type="InterPro" id="IPR036286">
    <property type="entry name" value="LexA/Signal_pep-like_sf"/>
</dbReference>
<dbReference type="InterPro" id="IPR019533">
    <property type="entry name" value="Peptidase_S26"/>
</dbReference>
<proteinExistence type="inferred from homology"/>
<dbReference type="Gene3D" id="2.10.109.10">
    <property type="entry name" value="Umud Fragment, subunit A"/>
    <property type="match status" value="1"/>
</dbReference>
<name>A0A5S4F8J3_9ACTN</name>
<keyword evidence="3 6" id="KW-0645">Protease</keyword>
<keyword evidence="4 6" id="KW-0378">Hydrolase</keyword>
<comment type="catalytic activity">
    <reaction evidence="6">
        <text>Cleavage of hydrophobic, N-terminal signal or leader sequences from secreted and periplasmic proteins.</text>
        <dbReference type="EC" id="3.4.21.89"/>
    </reaction>
</comment>
<evidence type="ECO:0000256" key="3">
    <source>
        <dbReference type="ARBA" id="ARBA00022670"/>
    </source>
</evidence>
<dbReference type="GO" id="GO:0004252">
    <property type="term" value="F:serine-type endopeptidase activity"/>
    <property type="evidence" value="ECO:0007669"/>
    <property type="project" value="InterPro"/>
</dbReference>
<dbReference type="SUPFAM" id="SSF51306">
    <property type="entry name" value="LexA/Signal peptidase"/>
    <property type="match status" value="1"/>
</dbReference>
<dbReference type="PANTHER" id="PTHR43390">
    <property type="entry name" value="SIGNAL PEPTIDASE I"/>
    <property type="match status" value="1"/>
</dbReference>
<evidence type="ECO:0000256" key="1">
    <source>
        <dbReference type="ARBA" id="ARBA00004401"/>
    </source>
</evidence>
<evidence type="ECO:0000313" key="8">
    <source>
        <dbReference type="EMBL" id="TMR12899.1"/>
    </source>
</evidence>
<dbReference type="PANTHER" id="PTHR43390:SF1">
    <property type="entry name" value="CHLOROPLAST PROCESSING PEPTIDASE"/>
    <property type="match status" value="1"/>
</dbReference>
<dbReference type="InterPro" id="IPR000223">
    <property type="entry name" value="Pept_S26A_signal_pept_1"/>
</dbReference>
<comment type="caution">
    <text evidence="8">The sequence shown here is derived from an EMBL/GenBank/DDBJ whole genome shotgun (WGS) entry which is preliminary data.</text>
</comment>
<feature type="domain" description="Peptidase S26" evidence="7">
    <location>
        <begin position="93"/>
        <end position="130"/>
    </location>
</feature>
<evidence type="ECO:0000256" key="4">
    <source>
        <dbReference type="ARBA" id="ARBA00022801"/>
    </source>
</evidence>
<evidence type="ECO:0000313" key="9">
    <source>
        <dbReference type="Proteomes" id="UP000309128"/>
    </source>
</evidence>
<dbReference type="InterPro" id="IPR019756">
    <property type="entry name" value="Pept_S26A_signal_pept_1_Ser-AS"/>
</dbReference>
<dbReference type="NCBIfam" id="TIGR02227">
    <property type="entry name" value="sigpep_I_bact"/>
    <property type="match status" value="1"/>
</dbReference>
<dbReference type="Pfam" id="PF10502">
    <property type="entry name" value="Peptidase_S26"/>
    <property type="match status" value="2"/>
</dbReference>
<dbReference type="OrthoDB" id="5518017at2"/>
<reference evidence="8 9" key="1">
    <citation type="submission" date="2019-05" db="EMBL/GenBank/DDBJ databases">
        <title>Draft genome sequence of Nonomuraea turkmeniaca DSM 43926.</title>
        <authorList>
            <person name="Saricaoglu S."/>
            <person name="Isik K."/>
        </authorList>
    </citation>
    <scope>NUCLEOTIDE SEQUENCE [LARGE SCALE GENOMIC DNA]</scope>
    <source>
        <strain evidence="8 9">DSM 43926</strain>
    </source>
</reference>
<dbReference type="AlphaFoldDB" id="A0A5S4F8J3"/>
<dbReference type="GO" id="GO:0006465">
    <property type="term" value="P:signal peptide processing"/>
    <property type="evidence" value="ECO:0007669"/>
    <property type="project" value="InterPro"/>
</dbReference>
<dbReference type="RefSeq" id="WP_138670295.1">
    <property type="nucleotide sequence ID" value="NZ_VCKY01000128.1"/>
</dbReference>
<evidence type="ECO:0000256" key="6">
    <source>
        <dbReference type="RuleBase" id="RU362042"/>
    </source>
</evidence>
<feature type="active site" evidence="5">
    <location>
        <position position="75"/>
    </location>
</feature>
<organism evidence="8 9">
    <name type="scientific">Nonomuraea turkmeniaca</name>
    <dbReference type="NCBI Taxonomy" id="103838"/>
    <lineage>
        <taxon>Bacteria</taxon>
        <taxon>Bacillati</taxon>
        <taxon>Actinomycetota</taxon>
        <taxon>Actinomycetes</taxon>
        <taxon>Streptosporangiales</taxon>
        <taxon>Streptosporangiaceae</taxon>
        <taxon>Nonomuraea</taxon>
    </lineage>
</organism>
<evidence type="ECO:0000256" key="5">
    <source>
        <dbReference type="PIRSR" id="PIRSR600223-1"/>
    </source>
</evidence>
<keyword evidence="9" id="KW-1185">Reference proteome</keyword>
<dbReference type="PROSITE" id="PS00501">
    <property type="entry name" value="SPASE_I_1"/>
    <property type="match status" value="1"/>
</dbReference>
<accession>A0A5S4F8J3</accession>
<dbReference type="Proteomes" id="UP000309128">
    <property type="component" value="Unassembled WGS sequence"/>
</dbReference>
<dbReference type="EMBL" id="VCKY01000128">
    <property type="protein sequence ID" value="TMR12899.1"/>
    <property type="molecule type" value="Genomic_DNA"/>
</dbReference>
<comment type="subcellular location">
    <subcellularLocation>
        <location evidence="1">Cell membrane</location>
        <topology evidence="1">Single-pass type II membrane protein</topology>
    </subcellularLocation>
    <subcellularLocation>
        <location evidence="6">Membrane</location>
        <topology evidence="6">Single-pass type II membrane protein</topology>
    </subcellularLocation>
</comment>
<gene>
    <name evidence="8" type="primary">lepB</name>
    <name evidence="8" type="ORF">ETD86_31670</name>
</gene>
<evidence type="ECO:0000256" key="2">
    <source>
        <dbReference type="ARBA" id="ARBA00009370"/>
    </source>
</evidence>
<protein>
    <recommendedName>
        <fullName evidence="6">Signal peptidase I</fullName>
        <ecNumber evidence="6">3.4.21.89</ecNumber>
    </recommendedName>
</protein>
<comment type="similarity">
    <text evidence="2 6">Belongs to the peptidase S26 family.</text>
</comment>
<feature type="active site" evidence="5">
    <location>
        <position position="33"/>
    </location>
</feature>
<dbReference type="CDD" id="cd06462">
    <property type="entry name" value="Peptidase_S24_S26"/>
    <property type="match status" value="1"/>
</dbReference>
<sequence>MKIWFPAAVLLLVAALVVRLRRTYSIVRVDGDSMNPTLVDGDRVLARRVSPSAMRRGQVVVVVNPLPVGERFLIKRIAALPGDPVPPMQGTVLSEERVPSGQLILLGDNADVSFDSRDLGYFPVSEIHAVTIRKLMGTPVKGNK</sequence>
<feature type="domain" description="Peptidase S26" evidence="7">
    <location>
        <begin position="3"/>
        <end position="86"/>
    </location>
</feature>
<dbReference type="GO" id="GO:0005886">
    <property type="term" value="C:plasma membrane"/>
    <property type="evidence" value="ECO:0007669"/>
    <property type="project" value="UniProtKB-SubCell"/>
</dbReference>